<accession>A0A1H1X6Q7</accession>
<dbReference type="Pfam" id="PF03929">
    <property type="entry name" value="PepSY_TM"/>
    <property type="match status" value="1"/>
</dbReference>
<dbReference type="InterPro" id="IPR005625">
    <property type="entry name" value="PepSY-ass_TM"/>
</dbReference>
<name>A0A1H1X6Q7_9BRAD</name>
<evidence type="ECO:0000256" key="1">
    <source>
        <dbReference type="SAM" id="Phobius"/>
    </source>
</evidence>
<feature type="transmembrane region" description="Helical" evidence="1">
    <location>
        <begin position="17"/>
        <end position="41"/>
    </location>
</feature>
<evidence type="ECO:0000313" key="3">
    <source>
        <dbReference type="Proteomes" id="UP000243904"/>
    </source>
</evidence>
<sequence>MVSTGPAMRVLIVLHRWWGVAFCLLFAMWFASGIAMHFVPFPARTDAGHFRGLAPINSEEIAHSPAEAIAASGIHDALRVRLIGRSDQPIYLIFGPSEVKALRALDLADGGVHSDRTVLDIAIAYARDRGLDPSHAGIASPITYDQWTVSGEYDSDRPLYRVSLNDSSGTDLYVSSATGSIVVITTRHMRLLNYLGSIAHWIYPTALRHHPQAWSALLWWLALFATIGAGVGFIIGLMRLIATNRNAASPHRGLQAWHYGFGLVCAPFILSWIFSGWLSMDDGRLFSGNATRVDALAIADPTAWNQLRSDEVRRLHAGLKEIEWFAFDGRIYRRDRDMAGAHRLVQAAPEADATSYPRTFLQENEIDAAAKRLGRDCSNASVLDADDPYEVTRITSDEPVFRIVCSDIWFDIDGATGELLNRIDPSRRAYRWLFGGLHTLNFSWLRHPPWLRSILIVVLCGCGFVFSLSGVVLAWQRLRNTVAKG</sequence>
<dbReference type="PANTHER" id="PTHR34219:SF6">
    <property type="entry name" value="BLR3280 PROTEIN"/>
    <property type="match status" value="1"/>
</dbReference>
<feature type="transmembrane region" description="Helical" evidence="1">
    <location>
        <begin position="257"/>
        <end position="278"/>
    </location>
</feature>
<gene>
    <name evidence="2" type="ORF">SAMN05444158_4186</name>
</gene>
<dbReference type="PANTHER" id="PTHR34219">
    <property type="entry name" value="IRON-REGULATED INNER MEMBRANE PROTEIN-RELATED"/>
    <property type="match status" value="1"/>
</dbReference>
<organism evidence="2 3">
    <name type="scientific">Bradyrhizobium canariense</name>
    <dbReference type="NCBI Taxonomy" id="255045"/>
    <lineage>
        <taxon>Bacteria</taxon>
        <taxon>Pseudomonadati</taxon>
        <taxon>Pseudomonadota</taxon>
        <taxon>Alphaproteobacteria</taxon>
        <taxon>Hyphomicrobiales</taxon>
        <taxon>Nitrobacteraceae</taxon>
        <taxon>Bradyrhizobium</taxon>
    </lineage>
</organism>
<feature type="transmembrane region" description="Helical" evidence="1">
    <location>
        <begin position="217"/>
        <end position="237"/>
    </location>
</feature>
<keyword evidence="3" id="KW-1185">Reference proteome</keyword>
<proteinExistence type="predicted"/>
<dbReference type="Proteomes" id="UP000243904">
    <property type="component" value="Chromosome I"/>
</dbReference>
<keyword evidence="1" id="KW-0472">Membrane</keyword>
<evidence type="ECO:0000313" key="2">
    <source>
        <dbReference type="EMBL" id="SDT05018.1"/>
    </source>
</evidence>
<feature type="transmembrane region" description="Helical" evidence="1">
    <location>
        <begin position="453"/>
        <end position="475"/>
    </location>
</feature>
<keyword evidence="1" id="KW-0812">Transmembrane</keyword>
<reference evidence="3" key="1">
    <citation type="submission" date="2016-10" db="EMBL/GenBank/DDBJ databases">
        <authorList>
            <person name="Varghese N."/>
            <person name="Submissions S."/>
        </authorList>
    </citation>
    <scope>NUCLEOTIDE SEQUENCE [LARGE SCALE GENOMIC DNA]</scope>
    <source>
        <strain evidence="3">GAS369</strain>
    </source>
</reference>
<dbReference type="AlphaFoldDB" id="A0A1H1X6Q7"/>
<keyword evidence="1" id="KW-1133">Transmembrane helix</keyword>
<dbReference type="EMBL" id="LT629750">
    <property type="protein sequence ID" value="SDT05018.1"/>
    <property type="molecule type" value="Genomic_DNA"/>
</dbReference>
<protein>
    <submittedName>
        <fullName evidence="2">PepSY-associated TM region</fullName>
    </submittedName>
</protein>